<dbReference type="InterPro" id="IPR036388">
    <property type="entry name" value="WH-like_DNA-bd_sf"/>
</dbReference>
<dbReference type="PROSITE" id="PS51755">
    <property type="entry name" value="OMPR_PHOB"/>
    <property type="match status" value="1"/>
</dbReference>
<evidence type="ECO:0000259" key="6">
    <source>
        <dbReference type="PROSITE" id="PS50110"/>
    </source>
</evidence>
<dbReference type="InterPro" id="IPR001867">
    <property type="entry name" value="OmpR/PhoB-type_DNA-bd"/>
</dbReference>
<evidence type="ECO:0000259" key="7">
    <source>
        <dbReference type="PROSITE" id="PS51755"/>
    </source>
</evidence>
<sequence length="224" mass="25815">MTNILYVEDEESLAMIVSDSLEAHGFEVRHVLNGQQALVFHNKYKPDIIILDVMMPIMDGFTTAKEIRKTDLLTPIIFLTAMTQTEDVVKGFKLGANDYIRKPFKIEELIVRIEAATKKMGQSMSASKFILGNYSLDTAKNTLSIDDNIEKLSYRESELLKRLIENKDKVVPRDEIIRTYWSNDTYFTGRSLDVFISRIRKYLSQDERIKITNIRGVGYMLTVD</sequence>
<dbReference type="GO" id="GO:0000976">
    <property type="term" value="F:transcription cis-regulatory region binding"/>
    <property type="evidence" value="ECO:0007669"/>
    <property type="project" value="TreeGrafter"/>
</dbReference>
<evidence type="ECO:0000313" key="9">
    <source>
        <dbReference type="Proteomes" id="UP000614460"/>
    </source>
</evidence>
<dbReference type="AlphaFoldDB" id="A0A8H9FZ52"/>
<reference evidence="8" key="2">
    <citation type="submission" date="2020-09" db="EMBL/GenBank/DDBJ databases">
        <authorList>
            <person name="Sun Q."/>
            <person name="Zhou Y."/>
        </authorList>
    </citation>
    <scope>NUCLEOTIDE SEQUENCE</scope>
    <source>
        <strain evidence="8">CGMCC 1.15966</strain>
    </source>
</reference>
<evidence type="ECO:0000256" key="4">
    <source>
        <dbReference type="PROSITE-ProRule" id="PRU00169"/>
    </source>
</evidence>
<dbReference type="RefSeq" id="WP_094257627.1">
    <property type="nucleotide sequence ID" value="NZ_BMKM01000001.1"/>
</dbReference>
<keyword evidence="2" id="KW-0902">Two-component regulatory system</keyword>
<keyword evidence="3 5" id="KW-0238">DNA-binding</keyword>
<dbReference type="Gene3D" id="1.10.10.10">
    <property type="entry name" value="Winged helix-like DNA-binding domain superfamily/Winged helix DNA-binding domain"/>
    <property type="match status" value="1"/>
</dbReference>
<organism evidence="8 9">
    <name type="scientific">Sphingobacterium cellulitidis</name>
    <dbReference type="NCBI Taxonomy" id="1768011"/>
    <lineage>
        <taxon>Bacteria</taxon>
        <taxon>Pseudomonadati</taxon>
        <taxon>Bacteroidota</taxon>
        <taxon>Sphingobacteriia</taxon>
        <taxon>Sphingobacteriales</taxon>
        <taxon>Sphingobacteriaceae</taxon>
        <taxon>Sphingobacterium</taxon>
    </lineage>
</organism>
<dbReference type="CDD" id="cd17574">
    <property type="entry name" value="REC_OmpR"/>
    <property type="match status" value="1"/>
</dbReference>
<dbReference type="SMART" id="SM00862">
    <property type="entry name" value="Trans_reg_C"/>
    <property type="match status" value="1"/>
</dbReference>
<dbReference type="InterPro" id="IPR011006">
    <property type="entry name" value="CheY-like_superfamily"/>
</dbReference>
<accession>A0A8H9FZ52</accession>
<dbReference type="PROSITE" id="PS50110">
    <property type="entry name" value="RESPONSE_REGULATORY"/>
    <property type="match status" value="1"/>
</dbReference>
<dbReference type="SUPFAM" id="SSF52172">
    <property type="entry name" value="CheY-like"/>
    <property type="match status" value="1"/>
</dbReference>
<dbReference type="GO" id="GO:0006355">
    <property type="term" value="P:regulation of DNA-templated transcription"/>
    <property type="evidence" value="ECO:0007669"/>
    <property type="project" value="InterPro"/>
</dbReference>
<keyword evidence="9" id="KW-1185">Reference proteome</keyword>
<dbReference type="InterPro" id="IPR016032">
    <property type="entry name" value="Sig_transdc_resp-reg_C-effctor"/>
</dbReference>
<dbReference type="Pfam" id="PF00486">
    <property type="entry name" value="Trans_reg_C"/>
    <property type="match status" value="1"/>
</dbReference>
<keyword evidence="1 4" id="KW-0597">Phosphoprotein</keyword>
<evidence type="ECO:0000256" key="1">
    <source>
        <dbReference type="ARBA" id="ARBA00022553"/>
    </source>
</evidence>
<feature type="domain" description="Response regulatory" evidence="6">
    <location>
        <begin position="3"/>
        <end position="117"/>
    </location>
</feature>
<dbReference type="Gene3D" id="3.40.50.2300">
    <property type="match status" value="1"/>
</dbReference>
<dbReference type="SMART" id="SM00448">
    <property type="entry name" value="REC"/>
    <property type="match status" value="1"/>
</dbReference>
<evidence type="ECO:0000256" key="2">
    <source>
        <dbReference type="ARBA" id="ARBA00023012"/>
    </source>
</evidence>
<feature type="modified residue" description="4-aspartylphosphate" evidence="4">
    <location>
        <position position="52"/>
    </location>
</feature>
<evidence type="ECO:0000256" key="5">
    <source>
        <dbReference type="PROSITE-ProRule" id="PRU01091"/>
    </source>
</evidence>
<dbReference type="GO" id="GO:0032993">
    <property type="term" value="C:protein-DNA complex"/>
    <property type="evidence" value="ECO:0007669"/>
    <property type="project" value="TreeGrafter"/>
</dbReference>
<comment type="caution">
    <text evidence="8">The sequence shown here is derived from an EMBL/GenBank/DDBJ whole genome shotgun (WGS) entry which is preliminary data.</text>
</comment>
<feature type="domain" description="OmpR/PhoB-type" evidence="7">
    <location>
        <begin position="126"/>
        <end position="223"/>
    </location>
</feature>
<dbReference type="EMBL" id="BMKM01000001">
    <property type="protein sequence ID" value="GGE10113.1"/>
    <property type="molecule type" value="Genomic_DNA"/>
</dbReference>
<gene>
    <name evidence="8" type="ORF">GCM10011516_04790</name>
</gene>
<dbReference type="InterPro" id="IPR039420">
    <property type="entry name" value="WalR-like"/>
</dbReference>
<dbReference type="GO" id="GO:0005829">
    <property type="term" value="C:cytosol"/>
    <property type="evidence" value="ECO:0007669"/>
    <property type="project" value="TreeGrafter"/>
</dbReference>
<dbReference type="Pfam" id="PF00072">
    <property type="entry name" value="Response_reg"/>
    <property type="match status" value="1"/>
</dbReference>
<dbReference type="GO" id="GO:0000156">
    <property type="term" value="F:phosphorelay response regulator activity"/>
    <property type="evidence" value="ECO:0007669"/>
    <property type="project" value="TreeGrafter"/>
</dbReference>
<name>A0A8H9FZ52_9SPHI</name>
<proteinExistence type="predicted"/>
<dbReference type="Proteomes" id="UP000614460">
    <property type="component" value="Unassembled WGS sequence"/>
</dbReference>
<protein>
    <submittedName>
        <fullName evidence="8">DNA-binding response regulator</fullName>
    </submittedName>
</protein>
<reference evidence="8" key="1">
    <citation type="journal article" date="2014" name="Int. J. Syst. Evol. Microbiol.">
        <title>Complete genome sequence of Corynebacterium casei LMG S-19264T (=DSM 44701T), isolated from a smear-ripened cheese.</title>
        <authorList>
            <consortium name="US DOE Joint Genome Institute (JGI-PGF)"/>
            <person name="Walter F."/>
            <person name="Albersmeier A."/>
            <person name="Kalinowski J."/>
            <person name="Ruckert C."/>
        </authorList>
    </citation>
    <scope>NUCLEOTIDE SEQUENCE</scope>
    <source>
        <strain evidence="8">CGMCC 1.15966</strain>
    </source>
</reference>
<dbReference type="PANTHER" id="PTHR48111">
    <property type="entry name" value="REGULATOR OF RPOS"/>
    <property type="match status" value="1"/>
</dbReference>
<dbReference type="CDD" id="cd00383">
    <property type="entry name" value="trans_reg_C"/>
    <property type="match status" value="1"/>
</dbReference>
<evidence type="ECO:0000256" key="3">
    <source>
        <dbReference type="ARBA" id="ARBA00023125"/>
    </source>
</evidence>
<dbReference type="SUPFAM" id="SSF46894">
    <property type="entry name" value="C-terminal effector domain of the bipartite response regulators"/>
    <property type="match status" value="1"/>
</dbReference>
<evidence type="ECO:0000313" key="8">
    <source>
        <dbReference type="EMBL" id="GGE10113.1"/>
    </source>
</evidence>
<dbReference type="PANTHER" id="PTHR48111:SF40">
    <property type="entry name" value="PHOSPHATE REGULON TRANSCRIPTIONAL REGULATORY PROTEIN PHOB"/>
    <property type="match status" value="1"/>
</dbReference>
<dbReference type="InterPro" id="IPR001789">
    <property type="entry name" value="Sig_transdc_resp-reg_receiver"/>
</dbReference>
<feature type="DNA-binding region" description="OmpR/PhoB-type" evidence="5">
    <location>
        <begin position="126"/>
        <end position="223"/>
    </location>
</feature>